<feature type="compositionally biased region" description="Basic and acidic residues" evidence="2">
    <location>
        <begin position="124"/>
        <end position="134"/>
    </location>
</feature>
<name>A0A8H3PGB7_9LECA</name>
<feature type="compositionally biased region" description="Basic and acidic residues" evidence="2">
    <location>
        <begin position="316"/>
        <end position="327"/>
    </location>
</feature>
<evidence type="ECO:0000256" key="1">
    <source>
        <dbReference type="SAM" id="Coils"/>
    </source>
</evidence>
<feature type="region of interest" description="Disordered" evidence="2">
    <location>
        <begin position="108"/>
        <end position="144"/>
    </location>
</feature>
<keyword evidence="1" id="KW-0175">Coiled coil</keyword>
<dbReference type="Proteomes" id="UP000664521">
    <property type="component" value="Unassembled WGS sequence"/>
</dbReference>
<feature type="compositionally biased region" description="Polar residues" evidence="2">
    <location>
        <begin position="263"/>
        <end position="279"/>
    </location>
</feature>
<reference evidence="3" key="1">
    <citation type="submission" date="2021-03" db="EMBL/GenBank/DDBJ databases">
        <authorList>
            <person name="Tagirdzhanova G."/>
        </authorList>
    </citation>
    <scope>NUCLEOTIDE SEQUENCE</scope>
</reference>
<proteinExistence type="predicted"/>
<organism evidence="3 4">
    <name type="scientific">Heterodermia speciosa</name>
    <dbReference type="NCBI Taxonomy" id="116794"/>
    <lineage>
        <taxon>Eukaryota</taxon>
        <taxon>Fungi</taxon>
        <taxon>Dikarya</taxon>
        <taxon>Ascomycota</taxon>
        <taxon>Pezizomycotina</taxon>
        <taxon>Lecanoromycetes</taxon>
        <taxon>OSLEUM clade</taxon>
        <taxon>Lecanoromycetidae</taxon>
        <taxon>Caliciales</taxon>
        <taxon>Physciaceae</taxon>
        <taxon>Heterodermia</taxon>
    </lineage>
</organism>
<dbReference type="AlphaFoldDB" id="A0A8H3PGB7"/>
<feature type="compositionally biased region" description="Low complexity" evidence="2">
    <location>
        <begin position="247"/>
        <end position="262"/>
    </location>
</feature>
<dbReference type="OrthoDB" id="5364171at2759"/>
<comment type="caution">
    <text evidence="3">The sequence shown here is derived from an EMBL/GenBank/DDBJ whole genome shotgun (WGS) entry which is preliminary data.</text>
</comment>
<evidence type="ECO:0000313" key="3">
    <source>
        <dbReference type="EMBL" id="CAF9939740.1"/>
    </source>
</evidence>
<gene>
    <name evidence="3" type="ORF">HETSPECPRED_001876</name>
</gene>
<feature type="coiled-coil region" evidence="1">
    <location>
        <begin position="147"/>
        <end position="188"/>
    </location>
</feature>
<evidence type="ECO:0000313" key="4">
    <source>
        <dbReference type="Proteomes" id="UP000664521"/>
    </source>
</evidence>
<dbReference type="EMBL" id="CAJPDS010000137">
    <property type="protein sequence ID" value="CAF9939740.1"/>
    <property type="molecule type" value="Genomic_DNA"/>
</dbReference>
<accession>A0A8H3PGB7</accession>
<protein>
    <submittedName>
        <fullName evidence="3">Uncharacterized protein</fullName>
    </submittedName>
</protein>
<sequence length="327" mass="36798">MSEEQQPEEETPQLFYAYAIRTDNYSQSRYLLTFASAEVCKEWWTLIQSEYPNQGTRNGPQLFAFSGDDFPSKPSTNKNFEQLKTKWFYTQFGDATGTGGRHQDIIPLQGWNGQSTGGGGGGSKEGEGEGKDTETGELAGGKGGFNMDALAESLQNVQAIIEKNNEQIAQLSQNQAQSQKRMERMERLFEKNAQTMLDSHLQSQQQSRELGEKNAKQFQALSESNLKIQQHNRELSRENAELLRELQNQRTQQQQRPAQTPTKSNTDGEVGQTLSSIQCSHDVHPPPRKIDKQLVGYAYGQDPPKRVKSKGAKQPDTPKRELVLTNR</sequence>
<feature type="region of interest" description="Disordered" evidence="2">
    <location>
        <begin position="247"/>
        <end position="327"/>
    </location>
</feature>
<evidence type="ECO:0000256" key="2">
    <source>
        <dbReference type="SAM" id="MobiDB-lite"/>
    </source>
</evidence>
<keyword evidence="4" id="KW-1185">Reference proteome</keyword>
<feature type="compositionally biased region" description="Basic and acidic residues" evidence="2">
    <location>
        <begin position="281"/>
        <end position="292"/>
    </location>
</feature>